<dbReference type="PANTHER" id="PTHR13452">
    <property type="entry name" value="THUMP DOMAIN CONTAINING PROTEIN 1-RELATED"/>
    <property type="match status" value="1"/>
</dbReference>
<dbReference type="SUPFAM" id="SSF143437">
    <property type="entry name" value="THUMP domain-like"/>
    <property type="match status" value="1"/>
</dbReference>
<dbReference type="InterPro" id="IPR040183">
    <property type="entry name" value="THUMPD1-like"/>
</dbReference>
<comment type="caution">
    <text evidence="2">The sequence shown here is derived from an EMBL/GenBank/DDBJ whole genome shotgun (WGS) entry which is preliminary data.</text>
</comment>
<dbReference type="GO" id="GO:0006400">
    <property type="term" value="P:tRNA modification"/>
    <property type="evidence" value="ECO:0007669"/>
    <property type="project" value="InterPro"/>
</dbReference>
<dbReference type="Proteomes" id="UP000594638">
    <property type="component" value="Unassembled WGS sequence"/>
</dbReference>
<dbReference type="GO" id="GO:0003723">
    <property type="term" value="F:RNA binding"/>
    <property type="evidence" value="ECO:0007669"/>
    <property type="project" value="InterPro"/>
</dbReference>
<dbReference type="PANTHER" id="PTHR13452:SF13">
    <property type="entry name" value="OS02G0672400 PROTEIN"/>
    <property type="match status" value="1"/>
</dbReference>
<keyword evidence="3" id="KW-1185">Reference proteome</keyword>
<protein>
    <submittedName>
        <fullName evidence="2">THUMP domain containing</fullName>
    </submittedName>
</protein>
<sequence>MSTAERAEMAEQQSTANEKFETRPEPPLPPPLGKQEEKNPEVKEEKGADKKEMKPWEQHSAVISIPRFDYNAPSALLQHSHSGFLITCPIKREKSATKEVMSIFEKYLGSHNSYSERMEKLDVDAAAKRRKTFMGPIKGESLSSSESTHDADRHGDSGKLQESSASPADSDISVGKVEDLSLVKLTRSGLLLFTYPRNKSPPVVDIVANIIQSLESGCSKSPLWCHRMFPIQATCSIDENEIRSTVSKLVNQFVTNQKNELAQPLKFAVGYNRRGIEETKMIKITKTDSLNSSALSMLDRNKCFTVVASAVKDAVPDSIVELKCPEFAVLLEVLPLSGIPGNAIVVSVSVLPRALVNTKPRLSVRALVSDSKEKNGK</sequence>
<evidence type="ECO:0000313" key="3">
    <source>
        <dbReference type="Proteomes" id="UP000594638"/>
    </source>
</evidence>
<feature type="compositionally biased region" description="Basic and acidic residues" evidence="1">
    <location>
        <begin position="34"/>
        <end position="57"/>
    </location>
</feature>
<evidence type="ECO:0000313" key="2">
    <source>
        <dbReference type="EMBL" id="CAA2983145.1"/>
    </source>
</evidence>
<dbReference type="OrthoDB" id="367221at2759"/>
<name>A0A8S0RTY1_OLEEU</name>
<dbReference type="AlphaFoldDB" id="A0A8S0RTY1"/>
<evidence type="ECO:0000256" key="1">
    <source>
        <dbReference type="SAM" id="MobiDB-lite"/>
    </source>
</evidence>
<proteinExistence type="predicted"/>
<feature type="compositionally biased region" description="Basic and acidic residues" evidence="1">
    <location>
        <begin position="147"/>
        <end position="159"/>
    </location>
</feature>
<dbReference type="Gramene" id="OE9A113815T2">
    <property type="protein sequence ID" value="OE9A113815C2"/>
    <property type="gene ID" value="OE9A113815"/>
</dbReference>
<feature type="region of interest" description="Disordered" evidence="1">
    <location>
        <begin position="134"/>
        <end position="171"/>
    </location>
</feature>
<dbReference type="EMBL" id="CACTIH010003723">
    <property type="protein sequence ID" value="CAA2983145.1"/>
    <property type="molecule type" value="Genomic_DNA"/>
</dbReference>
<feature type="region of interest" description="Disordered" evidence="1">
    <location>
        <begin position="1"/>
        <end position="57"/>
    </location>
</feature>
<reference evidence="2 3" key="1">
    <citation type="submission" date="2019-12" db="EMBL/GenBank/DDBJ databases">
        <authorList>
            <person name="Alioto T."/>
            <person name="Alioto T."/>
            <person name="Gomez Garrido J."/>
        </authorList>
    </citation>
    <scope>NUCLEOTIDE SEQUENCE [LARGE SCALE GENOMIC DNA]</scope>
</reference>
<gene>
    <name evidence="2" type="ORF">OLEA9_A113815</name>
</gene>
<organism evidence="2 3">
    <name type="scientific">Olea europaea subsp. europaea</name>
    <dbReference type="NCBI Taxonomy" id="158383"/>
    <lineage>
        <taxon>Eukaryota</taxon>
        <taxon>Viridiplantae</taxon>
        <taxon>Streptophyta</taxon>
        <taxon>Embryophyta</taxon>
        <taxon>Tracheophyta</taxon>
        <taxon>Spermatophyta</taxon>
        <taxon>Magnoliopsida</taxon>
        <taxon>eudicotyledons</taxon>
        <taxon>Gunneridae</taxon>
        <taxon>Pentapetalae</taxon>
        <taxon>asterids</taxon>
        <taxon>lamiids</taxon>
        <taxon>Lamiales</taxon>
        <taxon>Oleaceae</taxon>
        <taxon>Oleeae</taxon>
        <taxon>Olea</taxon>
    </lineage>
</organism>
<accession>A0A8S0RTY1</accession>